<dbReference type="PROSITE" id="PS00346">
    <property type="entry name" value="ETS_DOMAIN_2"/>
    <property type="match status" value="1"/>
</dbReference>
<dbReference type="PROSITE" id="PS50061">
    <property type="entry name" value="ETS_DOMAIN_3"/>
    <property type="match status" value="1"/>
</dbReference>
<gene>
    <name evidence="9" type="ORF">SK128_007733</name>
</gene>
<dbReference type="Gene3D" id="1.10.10.10">
    <property type="entry name" value="Winged helix-like DNA-binding domain superfamily/Winged helix DNA-binding domain"/>
    <property type="match status" value="1"/>
</dbReference>
<evidence type="ECO:0000256" key="4">
    <source>
        <dbReference type="ARBA" id="ARBA00023242"/>
    </source>
</evidence>
<dbReference type="Proteomes" id="UP001381693">
    <property type="component" value="Unassembled WGS sequence"/>
</dbReference>
<dbReference type="CDD" id="cd08203">
    <property type="entry name" value="SAM_PNT"/>
    <property type="match status" value="1"/>
</dbReference>
<organism evidence="9 10">
    <name type="scientific">Halocaridina rubra</name>
    <name type="common">Hawaiian red shrimp</name>
    <dbReference type="NCBI Taxonomy" id="373956"/>
    <lineage>
        <taxon>Eukaryota</taxon>
        <taxon>Metazoa</taxon>
        <taxon>Ecdysozoa</taxon>
        <taxon>Arthropoda</taxon>
        <taxon>Crustacea</taxon>
        <taxon>Multicrustacea</taxon>
        <taxon>Malacostraca</taxon>
        <taxon>Eumalacostraca</taxon>
        <taxon>Eucarida</taxon>
        <taxon>Decapoda</taxon>
        <taxon>Pleocyemata</taxon>
        <taxon>Caridea</taxon>
        <taxon>Atyoidea</taxon>
        <taxon>Atyidae</taxon>
        <taxon>Halocaridina</taxon>
    </lineage>
</organism>
<dbReference type="GO" id="GO:0000981">
    <property type="term" value="F:DNA-binding transcription factor activity, RNA polymerase II-specific"/>
    <property type="evidence" value="ECO:0007669"/>
    <property type="project" value="TreeGrafter"/>
</dbReference>
<dbReference type="SMART" id="SM00413">
    <property type="entry name" value="ETS"/>
    <property type="match status" value="1"/>
</dbReference>
<comment type="similarity">
    <text evidence="2 5">Belongs to the ETS family.</text>
</comment>
<keyword evidence="3 5" id="KW-0238">DNA-binding</keyword>
<dbReference type="PROSITE" id="PS51433">
    <property type="entry name" value="PNT"/>
    <property type="match status" value="1"/>
</dbReference>
<feature type="domain" description="ETS" evidence="7">
    <location>
        <begin position="338"/>
        <end position="418"/>
    </location>
</feature>
<reference evidence="9 10" key="1">
    <citation type="submission" date="2023-11" db="EMBL/GenBank/DDBJ databases">
        <title>Halocaridina rubra genome assembly.</title>
        <authorList>
            <person name="Smith C."/>
        </authorList>
    </citation>
    <scope>NUCLEOTIDE SEQUENCE [LARGE SCALE GENOMIC DNA]</scope>
    <source>
        <strain evidence="9">EP-1</strain>
        <tissue evidence="9">Whole</tissue>
    </source>
</reference>
<evidence type="ECO:0000256" key="3">
    <source>
        <dbReference type="ARBA" id="ARBA00023125"/>
    </source>
</evidence>
<dbReference type="FunFam" id="1.10.10.10:FF:000039">
    <property type="entry name" value="Friend leukemia integration 1 transcription factor"/>
    <property type="match status" value="1"/>
</dbReference>
<evidence type="ECO:0000259" key="7">
    <source>
        <dbReference type="PROSITE" id="PS50061"/>
    </source>
</evidence>
<dbReference type="InterPro" id="IPR000418">
    <property type="entry name" value="Ets_dom"/>
</dbReference>
<feature type="compositionally biased region" description="Polar residues" evidence="6">
    <location>
        <begin position="89"/>
        <end position="102"/>
    </location>
</feature>
<comment type="caution">
    <text evidence="9">The sequence shown here is derived from an EMBL/GenBank/DDBJ whole genome shotgun (WGS) entry which is preliminary data.</text>
</comment>
<dbReference type="SUPFAM" id="SSF46785">
    <property type="entry name" value="Winged helix' DNA-binding domain"/>
    <property type="match status" value="1"/>
</dbReference>
<dbReference type="SMART" id="SM00251">
    <property type="entry name" value="SAM_PNT"/>
    <property type="match status" value="1"/>
</dbReference>
<dbReference type="SUPFAM" id="SSF47769">
    <property type="entry name" value="SAM/Pointed domain"/>
    <property type="match status" value="1"/>
</dbReference>
<dbReference type="Pfam" id="PF00178">
    <property type="entry name" value="Ets"/>
    <property type="match status" value="1"/>
</dbReference>
<dbReference type="InterPro" id="IPR046328">
    <property type="entry name" value="ETS_fam"/>
</dbReference>
<dbReference type="GO" id="GO:0030154">
    <property type="term" value="P:cell differentiation"/>
    <property type="evidence" value="ECO:0007669"/>
    <property type="project" value="TreeGrafter"/>
</dbReference>
<dbReference type="Pfam" id="PF02198">
    <property type="entry name" value="SAM_PNT"/>
    <property type="match status" value="1"/>
</dbReference>
<sequence length="474" mass="52768">MHSESVCERTAMAWSADTTFVDFHSLVGDLDKSFSPQTFGGQHQHLQQQPQMQYQMLTTPPQQVGYNKAYLDVPFCDYGLLSPGAESGYSSNCSVGQPSPLSRNMEGSPAPLRPPSRTTPSLDTDMEGSFLTSATNTLNNYGATGYAAFDSQNNIYDTLNTSYDTVYEPTLDTSFGSPATTYCSSPYIEPPCDSPYSAAAASSSYEPPQQLPDQEQKQLCVPSDPRVWTPTDIKSWVSWARKEFDLPPTLSAALLPPTGLELCVLTRREIQRKVGNKTGRVLAQHLDYMLGCHGMSLPKDEVEDVYENDKQEDEIEGDPYEILAPLALKLAAQGTGQIQLWQFLLEQLTDPVNAAVITWEGTAGEFKILDPDEVARRWGDRKSKPNMNYDKLSRALRYYYDRNLMTKVHGKRYAYRFDFRALEQLQQTQQSDSQSRPAPDLAFLSAALNSASVSSPAQYWPSGDSGTPSPRPWM</sequence>
<dbReference type="InterPro" id="IPR036388">
    <property type="entry name" value="WH-like_DNA-bd_sf"/>
</dbReference>
<dbReference type="Gene3D" id="1.10.150.50">
    <property type="entry name" value="Transcription Factor, Ets-1"/>
    <property type="match status" value="1"/>
</dbReference>
<dbReference type="GO" id="GO:0043565">
    <property type="term" value="F:sequence-specific DNA binding"/>
    <property type="evidence" value="ECO:0007669"/>
    <property type="project" value="InterPro"/>
</dbReference>
<dbReference type="EMBL" id="JAXCGZ010018960">
    <property type="protein sequence ID" value="KAK7066997.1"/>
    <property type="molecule type" value="Genomic_DNA"/>
</dbReference>
<dbReference type="GO" id="GO:0005634">
    <property type="term" value="C:nucleus"/>
    <property type="evidence" value="ECO:0007669"/>
    <property type="project" value="UniProtKB-SubCell"/>
</dbReference>
<feature type="domain" description="PNT" evidence="8">
    <location>
        <begin position="207"/>
        <end position="293"/>
    </location>
</feature>
<feature type="region of interest" description="Disordered" evidence="6">
    <location>
        <begin position="89"/>
        <end position="127"/>
    </location>
</feature>
<dbReference type="PANTHER" id="PTHR11849:SF304">
    <property type="entry name" value="DNA-BINDING PROTEIN D-ETS-3"/>
    <property type="match status" value="1"/>
</dbReference>
<evidence type="ECO:0000313" key="9">
    <source>
        <dbReference type="EMBL" id="KAK7066997.1"/>
    </source>
</evidence>
<evidence type="ECO:0000313" key="10">
    <source>
        <dbReference type="Proteomes" id="UP001381693"/>
    </source>
</evidence>
<evidence type="ECO:0000256" key="1">
    <source>
        <dbReference type="ARBA" id="ARBA00004123"/>
    </source>
</evidence>
<keyword evidence="4 5" id="KW-0539">Nucleus</keyword>
<evidence type="ECO:0000256" key="2">
    <source>
        <dbReference type="ARBA" id="ARBA00005562"/>
    </source>
</evidence>
<dbReference type="AlphaFoldDB" id="A0AAN9A2A1"/>
<dbReference type="InterPro" id="IPR013761">
    <property type="entry name" value="SAM/pointed_sf"/>
</dbReference>
<accession>A0AAN9A2A1</accession>
<evidence type="ECO:0000259" key="8">
    <source>
        <dbReference type="PROSITE" id="PS51433"/>
    </source>
</evidence>
<feature type="region of interest" description="Disordered" evidence="6">
    <location>
        <begin position="452"/>
        <end position="474"/>
    </location>
</feature>
<name>A0AAN9A2A1_HALRR</name>
<dbReference type="PANTHER" id="PTHR11849">
    <property type="entry name" value="ETS"/>
    <property type="match status" value="1"/>
</dbReference>
<proteinExistence type="inferred from homology"/>
<dbReference type="PRINTS" id="PR00454">
    <property type="entry name" value="ETSDOMAIN"/>
</dbReference>
<comment type="subcellular location">
    <subcellularLocation>
        <location evidence="1 5">Nucleus</location>
    </subcellularLocation>
</comment>
<dbReference type="InterPro" id="IPR003118">
    <property type="entry name" value="Pointed_dom"/>
</dbReference>
<protein>
    <submittedName>
        <fullName evidence="9">Uncharacterized protein</fullName>
    </submittedName>
</protein>
<keyword evidence="10" id="KW-1185">Reference proteome</keyword>
<evidence type="ECO:0000256" key="6">
    <source>
        <dbReference type="SAM" id="MobiDB-lite"/>
    </source>
</evidence>
<evidence type="ECO:0000256" key="5">
    <source>
        <dbReference type="RuleBase" id="RU004019"/>
    </source>
</evidence>
<dbReference type="InterPro" id="IPR036390">
    <property type="entry name" value="WH_DNA-bd_sf"/>
</dbReference>